<feature type="compositionally biased region" description="Gly residues" evidence="5">
    <location>
        <begin position="1"/>
        <end position="26"/>
    </location>
</feature>
<dbReference type="Proteomes" id="UP000886523">
    <property type="component" value="Unassembled WGS sequence"/>
</dbReference>
<dbReference type="PANTHER" id="PTHR15367:SF2">
    <property type="entry name" value="DNA-DIRECTED RNA POLYMERASE III SUBUNIT"/>
    <property type="match status" value="1"/>
</dbReference>
<feature type="compositionally biased region" description="Gly residues" evidence="5">
    <location>
        <begin position="228"/>
        <end position="245"/>
    </location>
</feature>
<comment type="function">
    <text evidence="4">DNA-dependent RNA polymerase catalyzes the transcription of DNA into RNA using the four ribonucleoside triphosphates as substrates. Specific peripheric component of RNA polymerase III which synthesizes small RNAs, such as 5S rRNA and tRNAs.</text>
</comment>
<comment type="caution">
    <text evidence="6">The sequence shown here is derived from an EMBL/GenBank/DDBJ whole genome shotgun (WGS) entry which is preliminary data.</text>
</comment>
<keyword evidence="3 4" id="KW-0539">Nucleus</keyword>
<dbReference type="PANTHER" id="PTHR15367">
    <property type="entry name" value="DNA-DIRECTED RNA POLYMERASE III"/>
    <property type="match status" value="1"/>
</dbReference>
<evidence type="ECO:0000256" key="3">
    <source>
        <dbReference type="ARBA" id="ARBA00023242"/>
    </source>
</evidence>
<dbReference type="AlphaFoldDB" id="A0A9P6DVX9"/>
<dbReference type="OrthoDB" id="5377312at2759"/>
<evidence type="ECO:0000256" key="2">
    <source>
        <dbReference type="ARBA" id="ARBA00008352"/>
    </source>
</evidence>
<name>A0A9P6DVX9_9AGAM</name>
<evidence type="ECO:0000313" key="7">
    <source>
        <dbReference type="Proteomes" id="UP000886523"/>
    </source>
</evidence>
<dbReference type="GO" id="GO:0005666">
    <property type="term" value="C:RNA polymerase III complex"/>
    <property type="evidence" value="ECO:0007669"/>
    <property type="project" value="UniProtKB-UniRule"/>
</dbReference>
<comment type="subunit">
    <text evidence="4">Component of the RNA polymerase III (Pol III) complex.</text>
</comment>
<reference evidence="6" key="1">
    <citation type="journal article" date="2020" name="Nat. Commun.">
        <title>Large-scale genome sequencing of mycorrhizal fungi provides insights into the early evolution of symbiotic traits.</title>
        <authorList>
            <person name="Miyauchi S."/>
            <person name="Kiss E."/>
            <person name="Kuo A."/>
            <person name="Drula E."/>
            <person name="Kohler A."/>
            <person name="Sanchez-Garcia M."/>
            <person name="Morin E."/>
            <person name="Andreopoulos B."/>
            <person name="Barry K.W."/>
            <person name="Bonito G."/>
            <person name="Buee M."/>
            <person name="Carver A."/>
            <person name="Chen C."/>
            <person name="Cichocki N."/>
            <person name="Clum A."/>
            <person name="Culley D."/>
            <person name="Crous P.W."/>
            <person name="Fauchery L."/>
            <person name="Girlanda M."/>
            <person name="Hayes R.D."/>
            <person name="Keri Z."/>
            <person name="LaButti K."/>
            <person name="Lipzen A."/>
            <person name="Lombard V."/>
            <person name="Magnuson J."/>
            <person name="Maillard F."/>
            <person name="Murat C."/>
            <person name="Nolan M."/>
            <person name="Ohm R.A."/>
            <person name="Pangilinan J."/>
            <person name="Pereira M.F."/>
            <person name="Perotto S."/>
            <person name="Peter M."/>
            <person name="Pfister S."/>
            <person name="Riley R."/>
            <person name="Sitrit Y."/>
            <person name="Stielow J.B."/>
            <person name="Szollosi G."/>
            <person name="Zifcakova L."/>
            <person name="Stursova M."/>
            <person name="Spatafora J.W."/>
            <person name="Tedersoo L."/>
            <person name="Vaario L.M."/>
            <person name="Yamada A."/>
            <person name="Yan M."/>
            <person name="Wang P."/>
            <person name="Xu J."/>
            <person name="Bruns T."/>
            <person name="Baldrian P."/>
            <person name="Vilgalys R."/>
            <person name="Dunand C."/>
            <person name="Henrissat B."/>
            <person name="Grigoriev I.V."/>
            <person name="Hibbett D."/>
            <person name="Nagy L.G."/>
            <person name="Martin F.M."/>
        </authorList>
    </citation>
    <scope>NUCLEOTIDE SEQUENCE</scope>
    <source>
        <strain evidence="6">UP504</strain>
    </source>
</reference>
<evidence type="ECO:0000256" key="5">
    <source>
        <dbReference type="SAM" id="MobiDB-lite"/>
    </source>
</evidence>
<keyword evidence="7" id="KW-1185">Reference proteome</keyword>
<dbReference type="InterPro" id="IPR024661">
    <property type="entry name" value="RNA_pol_III_Rpc31"/>
</dbReference>
<protein>
    <recommendedName>
        <fullName evidence="4">DNA-directed RNA polymerase III subunit</fullName>
    </recommendedName>
</protein>
<proteinExistence type="inferred from homology"/>
<feature type="region of interest" description="Disordered" evidence="5">
    <location>
        <begin position="1"/>
        <end position="30"/>
    </location>
</feature>
<dbReference type="EMBL" id="MU128976">
    <property type="protein sequence ID" value="KAF9513159.1"/>
    <property type="molecule type" value="Genomic_DNA"/>
</dbReference>
<gene>
    <name evidence="6" type="ORF">BS47DRAFT_1329773</name>
</gene>
<evidence type="ECO:0000313" key="6">
    <source>
        <dbReference type="EMBL" id="KAF9513159.1"/>
    </source>
</evidence>
<evidence type="ECO:0000256" key="4">
    <source>
        <dbReference type="PIRNR" id="PIRNR000777"/>
    </source>
</evidence>
<accession>A0A9P6DVX9</accession>
<organism evidence="6 7">
    <name type="scientific">Hydnum rufescens UP504</name>
    <dbReference type="NCBI Taxonomy" id="1448309"/>
    <lineage>
        <taxon>Eukaryota</taxon>
        <taxon>Fungi</taxon>
        <taxon>Dikarya</taxon>
        <taxon>Basidiomycota</taxon>
        <taxon>Agaricomycotina</taxon>
        <taxon>Agaricomycetes</taxon>
        <taxon>Cantharellales</taxon>
        <taxon>Hydnaceae</taxon>
        <taxon>Hydnum</taxon>
    </lineage>
</organism>
<dbReference type="PIRSF" id="PIRSF000777">
    <property type="entry name" value="RNA_polIII_C31"/>
    <property type="match status" value="1"/>
</dbReference>
<comment type="similarity">
    <text evidence="2 4">Belongs to the eukaryotic RPC7 RNA polymerase subunit family.</text>
</comment>
<comment type="subcellular location">
    <subcellularLocation>
        <location evidence="1 4">Nucleus</location>
    </subcellularLocation>
</comment>
<dbReference type="Pfam" id="PF11705">
    <property type="entry name" value="RNA_pol_3_Rpc31"/>
    <property type="match status" value="1"/>
</dbReference>
<dbReference type="GO" id="GO:0006383">
    <property type="term" value="P:transcription by RNA polymerase III"/>
    <property type="evidence" value="ECO:0007669"/>
    <property type="project" value="UniProtKB-UniRule"/>
</dbReference>
<evidence type="ECO:0000256" key="1">
    <source>
        <dbReference type="ARBA" id="ARBA00004123"/>
    </source>
</evidence>
<feature type="compositionally biased region" description="Acidic residues" evidence="5">
    <location>
        <begin position="197"/>
        <end position="213"/>
    </location>
</feature>
<sequence length="245" mass="27198">MSRGRGGGGGRGGGRGGFGGRGGLFGGSMPPMGLTFADLQTLSREPTAMYPDMDPLPVLTEFDDDERRSCQSQNDLIHRLRRSKYYIVEEEKRTDLPRYSDKYRPTAAAQPKLVPSDLNKEFFPPELWEMFFNPKKKPKKSRNSQMARSEPRCDSASLSVVKPKRAKKLDINDLGIEDDDEKKDGSDEDEEGKKNEDDEEVDDYEDEEEDDYNENYFETGSQDDADDIGGGGEDIGGGGGGADLD</sequence>
<feature type="compositionally biased region" description="Acidic residues" evidence="5">
    <location>
        <begin position="175"/>
        <end position="190"/>
    </location>
</feature>
<feature type="region of interest" description="Disordered" evidence="5">
    <location>
        <begin position="133"/>
        <end position="245"/>
    </location>
</feature>